<dbReference type="PANTHER" id="PTHR40076:SF1">
    <property type="entry name" value="MEMBRANE PROTEIN"/>
    <property type="match status" value="1"/>
</dbReference>
<evidence type="ECO:0000256" key="1">
    <source>
        <dbReference type="SAM" id="Phobius"/>
    </source>
</evidence>
<dbReference type="Proteomes" id="UP001522816">
    <property type="component" value="Unassembled WGS sequence"/>
</dbReference>
<dbReference type="EMBL" id="JAJIAR010000001">
    <property type="protein sequence ID" value="MCK8611096.1"/>
    <property type="molecule type" value="Genomic_DNA"/>
</dbReference>
<feature type="transmembrane region" description="Helical" evidence="1">
    <location>
        <begin position="111"/>
        <end position="142"/>
    </location>
</feature>
<keyword evidence="1" id="KW-0812">Transmembrane</keyword>
<accession>A0ABT0HWU4</accession>
<feature type="transmembrane region" description="Helical" evidence="1">
    <location>
        <begin position="148"/>
        <end position="166"/>
    </location>
</feature>
<feature type="transmembrane region" description="Helical" evidence="1">
    <location>
        <begin position="21"/>
        <end position="39"/>
    </location>
</feature>
<keyword evidence="3" id="KW-1185">Reference proteome</keyword>
<dbReference type="RefSeq" id="WP_138727305.1">
    <property type="nucleotide sequence ID" value="NZ_BOLW01000019.1"/>
</dbReference>
<name>A0ABT0HWU4_9LACO</name>
<evidence type="ECO:0000313" key="2">
    <source>
        <dbReference type="EMBL" id="MCK8611096.1"/>
    </source>
</evidence>
<feature type="transmembrane region" description="Helical" evidence="1">
    <location>
        <begin position="209"/>
        <end position="234"/>
    </location>
</feature>
<keyword evidence="1" id="KW-1133">Transmembrane helix</keyword>
<sequence>MYNRKEQKQEAKALIRGHQRFFFILFIPFLLIEIVYSVLGNQASFDSTVTSGTIKINSLDVLINSLASVIFSILAAIFLMGAIYTVFNVLRGKDDFQRPLRKSLSFIDNQRLFWGTVGTWILRAIFLSLWSLLSIPGIVLVALMPNPFGITIAILEFIAVFVWIVIKSFSYSQALWIYRDGQLGDQPVGIYDAIKTSEDIMKGYKSDYFVLQLSFIGWTILVAITYGIVGLYFFPYYYTTQVKFYEFIKEQYNKNQTVLDAE</sequence>
<reference evidence="2 3" key="1">
    <citation type="submission" date="2021-11" db="EMBL/GenBank/DDBJ databases">
        <title>Comparative genomics of bee honey and flower isolates.</title>
        <authorList>
            <person name="Bechtner J.D."/>
            <person name="Gallus M.K."/>
            <person name="Ehrmann M."/>
        </authorList>
    </citation>
    <scope>NUCLEOTIDE SEQUENCE [LARGE SCALE GENOMIC DNA]</scope>
    <source>
        <strain evidence="2 3">7</strain>
    </source>
</reference>
<evidence type="ECO:0000313" key="3">
    <source>
        <dbReference type="Proteomes" id="UP001522816"/>
    </source>
</evidence>
<gene>
    <name evidence="2" type="ORF">LNP10_01010</name>
</gene>
<proteinExistence type="predicted"/>
<feature type="transmembrane region" description="Helical" evidence="1">
    <location>
        <begin position="66"/>
        <end position="90"/>
    </location>
</feature>
<dbReference type="PANTHER" id="PTHR40076">
    <property type="entry name" value="MEMBRANE PROTEIN-RELATED"/>
    <property type="match status" value="1"/>
</dbReference>
<keyword evidence="1" id="KW-0472">Membrane</keyword>
<dbReference type="InterPro" id="IPR010380">
    <property type="entry name" value="DUF975"/>
</dbReference>
<comment type="caution">
    <text evidence="2">The sequence shown here is derived from an EMBL/GenBank/DDBJ whole genome shotgun (WGS) entry which is preliminary data.</text>
</comment>
<protein>
    <submittedName>
        <fullName evidence="2">DUF975 family protein</fullName>
    </submittedName>
</protein>
<organism evidence="2 3">
    <name type="scientific">Apilactobacillus nanyangensis</name>
    <dbReference type="NCBI Taxonomy" id="2799579"/>
    <lineage>
        <taxon>Bacteria</taxon>
        <taxon>Bacillati</taxon>
        <taxon>Bacillota</taxon>
        <taxon>Bacilli</taxon>
        <taxon>Lactobacillales</taxon>
        <taxon>Lactobacillaceae</taxon>
        <taxon>Apilactobacillus</taxon>
    </lineage>
</organism>
<dbReference type="Pfam" id="PF06161">
    <property type="entry name" value="DUF975"/>
    <property type="match status" value="1"/>
</dbReference>